<dbReference type="Proteomes" id="UP001433508">
    <property type="component" value="Unassembled WGS sequence"/>
</dbReference>
<reference evidence="2" key="1">
    <citation type="journal article" date="2024" name="Front. Bioeng. Biotechnol.">
        <title>Genome-scale model development and genomic sequencing of the oleaginous clade Lipomyces.</title>
        <authorList>
            <person name="Czajka J.J."/>
            <person name="Han Y."/>
            <person name="Kim J."/>
            <person name="Mondo S.J."/>
            <person name="Hofstad B.A."/>
            <person name="Robles A."/>
            <person name="Haridas S."/>
            <person name="Riley R."/>
            <person name="LaButti K."/>
            <person name="Pangilinan J."/>
            <person name="Andreopoulos W."/>
            <person name="Lipzen A."/>
            <person name="Yan J."/>
            <person name="Wang M."/>
            <person name="Ng V."/>
            <person name="Grigoriev I.V."/>
            <person name="Spatafora J.W."/>
            <person name="Magnuson J.K."/>
            <person name="Baker S.E."/>
            <person name="Pomraning K.R."/>
        </authorList>
    </citation>
    <scope>NUCLEOTIDE SEQUENCE [LARGE SCALE GENOMIC DNA]</scope>
    <source>
        <strain evidence="2">CBS 7786</strain>
    </source>
</reference>
<protein>
    <submittedName>
        <fullName evidence="1">General substrate transporter</fullName>
    </submittedName>
</protein>
<keyword evidence="2" id="KW-1185">Reference proteome</keyword>
<sequence length="514" mass="56480">MAQLLNVYTISAFLSLGVALIGFDISSVSGVLGTHQYKEFYGNPQGALQGVITGAMAAGSFVSALFAGILGDRFSRKLTIHAGLVLWCIGSVVQSTSTGVGMLIAGRVVSGLCIGLTASLIPTYQAEIAPHKIRGRIVSFQSLAGAMGIMVQYFIQYGCSFIDSEAAFRVPWAVQSVPAVILLIGLFWFPRSPRWLASKGRWDEVLNVLARLRTANNDINDPFVLAEYKEIEDRVRLDELEEQSKSIFDLLSPKVRKRVFLGMAIQIWSQLTGINIMMYYVVYILEAAGVSNVLLKASFQYIINVVMTIPAILWVDKWGRRPCLLLGALAMACCLFVIGGLLRGYGQPNPVPLQPTDRVVMGHPAVSRTILAASCIAVGSFAISWGPISWIYQAEVVPLRVRARSVAISTSSNWAFNFALAVAVPVLLRSIGWAMFFLFALFDIVAFIHVLFAAPETKQRTLEEMDEIFEHGPPLYRSFAASRATNKLDRLARDIELGILIIHRPSLENSQRLS</sequence>
<evidence type="ECO:0000313" key="1">
    <source>
        <dbReference type="EMBL" id="KAK9234241.1"/>
    </source>
</evidence>
<dbReference type="EMBL" id="MU971496">
    <property type="protein sequence ID" value="KAK9234241.1"/>
    <property type="molecule type" value="Genomic_DNA"/>
</dbReference>
<name>A0ACC3SRJ6_LIPKO</name>
<proteinExistence type="predicted"/>
<evidence type="ECO:0000313" key="2">
    <source>
        <dbReference type="Proteomes" id="UP001433508"/>
    </source>
</evidence>
<gene>
    <name evidence="1" type="ORF">V1525DRAFT_391633</name>
</gene>
<accession>A0ACC3SRJ6</accession>
<comment type="caution">
    <text evidence="1">The sequence shown here is derived from an EMBL/GenBank/DDBJ whole genome shotgun (WGS) entry which is preliminary data.</text>
</comment>
<organism evidence="1 2">
    <name type="scientific">Lipomyces kononenkoae</name>
    <name type="common">Yeast</name>
    <dbReference type="NCBI Taxonomy" id="34357"/>
    <lineage>
        <taxon>Eukaryota</taxon>
        <taxon>Fungi</taxon>
        <taxon>Dikarya</taxon>
        <taxon>Ascomycota</taxon>
        <taxon>Saccharomycotina</taxon>
        <taxon>Lipomycetes</taxon>
        <taxon>Lipomycetales</taxon>
        <taxon>Lipomycetaceae</taxon>
        <taxon>Lipomyces</taxon>
    </lineage>
</organism>